<evidence type="ECO:0000313" key="2">
    <source>
        <dbReference type="Proteomes" id="UP000027138"/>
    </source>
</evidence>
<accession>A0A067KRN9</accession>
<reference evidence="1 2" key="1">
    <citation type="journal article" date="2014" name="PLoS ONE">
        <title>Global Analysis of Gene Expression Profiles in Physic Nut (Jatropha curcas L.) Seedlings Exposed to Salt Stress.</title>
        <authorList>
            <person name="Zhang L."/>
            <person name="Zhang C."/>
            <person name="Wu P."/>
            <person name="Chen Y."/>
            <person name="Li M."/>
            <person name="Jiang H."/>
            <person name="Wu G."/>
        </authorList>
    </citation>
    <scope>NUCLEOTIDE SEQUENCE [LARGE SCALE GENOMIC DNA]</scope>
    <source>
        <strain evidence="2">cv. GZQX0401</strain>
        <tissue evidence="1">Young leaves</tissue>
    </source>
</reference>
<evidence type="ECO:0000313" key="1">
    <source>
        <dbReference type="EMBL" id="KDP37658.1"/>
    </source>
</evidence>
<protein>
    <submittedName>
        <fullName evidence="1">Uncharacterized protein</fullName>
    </submittedName>
</protein>
<proteinExistence type="predicted"/>
<name>A0A067KRN9_JATCU</name>
<gene>
    <name evidence="1" type="ORF">JCGZ_06925</name>
</gene>
<dbReference type="EMBL" id="KK914389">
    <property type="protein sequence ID" value="KDP37658.1"/>
    <property type="molecule type" value="Genomic_DNA"/>
</dbReference>
<sequence length="125" mass="13879">MVCMIEASTESERSKRIFEFEDFLGIGDEASKLVQEQKAKAQILQSVLAVEDAEEAERKVLKMKLAEEKIEATLAEEEEGADADEVIQAIRDTCNECIEQAINPMPPAVQRQVPPDVYSPAKLAL</sequence>
<organism evidence="1 2">
    <name type="scientific">Jatropha curcas</name>
    <name type="common">Barbados nut</name>
    <dbReference type="NCBI Taxonomy" id="180498"/>
    <lineage>
        <taxon>Eukaryota</taxon>
        <taxon>Viridiplantae</taxon>
        <taxon>Streptophyta</taxon>
        <taxon>Embryophyta</taxon>
        <taxon>Tracheophyta</taxon>
        <taxon>Spermatophyta</taxon>
        <taxon>Magnoliopsida</taxon>
        <taxon>eudicotyledons</taxon>
        <taxon>Gunneridae</taxon>
        <taxon>Pentapetalae</taxon>
        <taxon>rosids</taxon>
        <taxon>fabids</taxon>
        <taxon>Malpighiales</taxon>
        <taxon>Euphorbiaceae</taxon>
        <taxon>Crotonoideae</taxon>
        <taxon>Jatropheae</taxon>
        <taxon>Jatropha</taxon>
    </lineage>
</organism>
<dbReference type="Proteomes" id="UP000027138">
    <property type="component" value="Unassembled WGS sequence"/>
</dbReference>
<keyword evidence="2" id="KW-1185">Reference proteome</keyword>
<dbReference type="AlphaFoldDB" id="A0A067KRN9"/>